<evidence type="ECO:0000313" key="3">
    <source>
        <dbReference type="Proteomes" id="UP000238034"/>
    </source>
</evidence>
<proteinExistence type="predicted"/>
<accession>A0A2T0U101</accession>
<dbReference type="AlphaFoldDB" id="A0A2T0U101"/>
<evidence type="ECO:0008006" key="4">
    <source>
        <dbReference type="Google" id="ProtNLM"/>
    </source>
</evidence>
<feature type="signal peptide" evidence="1">
    <location>
        <begin position="1"/>
        <end position="22"/>
    </location>
</feature>
<organism evidence="2 3">
    <name type="scientific">Arcticibacter pallidicorallinus</name>
    <dbReference type="NCBI Taxonomy" id="1259464"/>
    <lineage>
        <taxon>Bacteria</taxon>
        <taxon>Pseudomonadati</taxon>
        <taxon>Bacteroidota</taxon>
        <taxon>Sphingobacteriia</taxon>
        <taxon>Sphingobacteriales</taxon>
        <taxon>Sphingobacteriaceae</taxon>
        <taxon>Arcticibacter</taxon>
    </lineage>
</organism>
<comment type="caution">
    <text evidence="2">The sequence shown here is derived from an EMBL/GenBank/DDBJ whole genome shotgun (WGS) entry which is preliminary data.</text>
</comment>
<reference evidence="2 3" key="1">
    <citation type="submission" date="2018-03" db="EMBL/GenBank/DDBJ databases">
        <title>Genomic Encyclopedia of Type Strains, Phase III (KMG-III): the genomes of soil and plant-associated and newly described type strains.</title>
        <authorList>
            <person name="Whitman W."/>
        </authorList>
    </citation>
    <scope>NUCLEOTIDE SEQUENCE [LARGE SCALE GENOMIC DNA]</scope>
    <source>
        <strain evidence="2 3">CGMCC 1.9313</strain>
    </source>
</reference>
<dbReference type="Proteomes" id="UP000238034">
    <property type="component" value="Unassembled WGS sequence"/>
</dbReference>
<evidence type="ECO:0000256" key="1">
    <source>
        <dbReference type="SAM" id="SignalP"/>
    </source>
</evidence>
<feature type="chain" id="PRO_5015681056" description="DUF4369 domain-containing protein" evidence="1">
    <location>
        <begin position="23"/>
        <end position="209"/>
    </location>
</feature>
<keyword evidence="1" id="KW-0732">Signal</keyword>
<dbReference type="EMBL" id="PVTH01000007">
    <property type="protein sequence ID" value="PRY51579.1"/>
    <property type="molecule type" value="Genomic_DNA"/>
</dbReference>
<keyword evidence="3" id="KW-1185">Reference proteome</keyword>
<sequence>MYRYFRFLFFFVLLLSVSAAYSQDYVLTSEGDTLRGKITALTSSSLKIKTDNKKTVKLSPDKVLQLYDNGANYLSRQVYHKQGNAWRFLRVVDSGAVNLLTLDDGYSPSVSVSSGVFGGGMMGGLGVSLGSGRGKSPAYYVEKGGENTVLKDVVTRLMAGDSRKQEVKEILLSTMGDIPEIADKINNASRFTEKTLRDLVYDYNDIAGL</sequence>
<gene>
    <name evidence="2" type="ORF">B0I27_107167</name>
</gene>
<evidence type="ECO:0000313" key="2">
    <source>
        <dbReference type="EMBL" id="PRY51579.1"/>
    </source>
</evidence>
<name>A0A2T0U101_9SPHI</name>
<dbReference type="OrthoDB" id="760148at2"/>
<dbReference type="RefSeq" id="WP_106293955.1">
    <property type="nucleotide sequence ID" value="NZ_PVTH01000007.1"/>
</dbReference>
<protein>
    <recommendedName>
        <fullName evidence="4">DUF4369 domain-containing protein</fullName>
    </recommendedName>
</protein>